<keyword evidence="5 8" id="KW-0238">DNA-binding</keyword>
<dbReference type="FunFam" id="1.10.10.10:FF:000018">
    <property type="entry name" value="DNA-binding response regulator ResD"/>
    <property type="match status" value="1"/>
</dbReference>
<dbReference type="SMART" id="SM00862">
    <property type="entry name" value="Trans_reg_C"/>
    <property type="match status" value="1"/>
</dbReference>
<dbReference type="PROSITE" id="PS50110">
    <property type="entry name" value="RESPONSE_REGULATORY"/>
    <property type="match status" value="1"/>
</dbReference>
<dbReference type="CDD" id="cd17574">
    <property type="entry name" value="REC_OmpR"/>
    <property type="match status" value="1"/>
</dbReference>
<dbReference type="STRING" id="1616788.AR543_04010"/>
<reference evidence="11 12" key="2">
    <citation type="journal article" date="2016" name="Int. J. Syst. Evol. Microbiol.">
        <title>Paenibacillus bovis sp. nov., isolated from raw yak (Bos grunniens) milk.</title>
        <authorList>
            <person name="Gao C."/>
            <person name="Han J."/>
            <person name="Liu Z."/>
            <person name="Xu X."/>
            <person name="Hang F."/>
            <person name="Wu Z."/>
        </authorList>
    </citation>
    <scope>NUCLEOTIDE SEQUENCE [LARGE SCALE GENOMIC DNA]</scope>
    <source>
        <strain evidence="11 12">BD3526</strain>
    </source>
</reference>
<name>A0A172ZCM8_9BACL</name>
<evidence type="ECO:0000259" key="9">
    <source>
        <dbReference type="PROSITE" id="PS50110"/>
    </source>
</evidence>
<dbReference type="AlphaFoldDB" id="A0A172ZCM8"/>
<feature type="DNA-binding region" description="OmpR/PhoB-type" evidence="8">
    <location>
        <begin position="129"/>
        <end position="228"/>
    </location>
</feature>
<evidence type="ECO:0000256" key="4">
    <source>
        <dbReference type="ARBA" id="ARBA00023015"/>
    </source>
</evidence>
<dbReference type="FunFam" id="3.40.50.2300:FF:000001">
    <property type="entry name" value="DNA-binding response regulator PhoB"/>
    <property type="match status" value="1"/>
</dbReference>
<dbReference type="RefSeq" id="WP_060532028.1">
    <property type="nucleotide sequence ID" value="NZ_CP013023.1"/>
</dbReference>
<dbReference type="Proteomes" id="UP000078148">
    <property type="component" value="Chromosome"/>
</dbReference>
<dbReference type="GO" id="GO:0000156">
    <property type="term" value="F:phosphorelay response regulator activity"/>
    <property type="evidence" value="ECO:0007669"/>
    <property type="project" value="TreeGrafter"/>
</dbReference>
<dbReference type="PANTHER" id="PTHR48111">
    <property type="entry name" value="REGULATOR OF RPOS"/>
    <property type="match status" value="1"/>
</dbReference>
<dbReference type="InterPro" id="IPR039420">
    <property type="entry name" value="WalR-like"/>
</dbReference>
<feature type="modified residue" description="4-aspartylphosphate" evidence="7">
    <location>
        <position position="52"/>
    </location>
</feature>
<dbReference type="EMBL" id="CP013023">
    <property type="protein sequence ID" value="ANF95263.1"/>
    <property type="molecule type" value="Genomic_DNA"/>
</dbReference>
<evidence type="ECO:0000256" key="5">
    <source>
        <dbReference type="ARBA" id="ARBA00023125"/>
    </source>
</evidence>
<dbReference type="GO" id="GO:0000976">
    <property type="term" value="F:transcription cis-regulatory region binding"/>
    <property type="evidence" value="ECO:0007669"/>
    <property type="project" value="TreeGrafter"/>
</dbReference>
<keyword evidence="4" id="KW-0805">Transcription regulation</keyword>
<evidence type="ECO:0000256" key="2">
    <source>
        <dbReference type="ARBA" id="ARBA00022553"/>
    </source>
</evidence>
<keyword evidence="2 7" id="KW-0597">Phosphoprotein</keyword>
<dbReference type="Pfam" id="PF00072">
    <property type="entry name" value="Response_reg"/>
    <property type="match status" value="1"/>
</dbReference>
<keyword evidence="3" id="KW-0902">Two-component regulatory system</keyword>
<dbReference type="Pfam" id="PF00486">
    <property type="entry name" value="Trans_reg_C"/>
    <property type="match status" value="1"/>
</dbReference>
<dbReference type="GO" id="GO:0005829">
    <property type="term" value="C:cytosol"/>
    <property type="evidence" value="ECO:0007669"/>
    <property type="project" value="TreeGrafter"/>
</dbReference>
<proteinExistence type="predicted"/>
<evidence type="ECO:0000256" key="6">
    <source>
        <dbReference type="ARBA" id="ARBA00023163"/>
    </source>
</evidence>
<dbReference type="InterPro" id="IPR036388">
    <property type="entry name" value="WH-like_DNA-bd_sf"/>
</dbReference>
<evidence type="ECO:0000259" key="10">
    <source>
        <dbReference type="PROSITE" id="PS51755"/>
    </source>
</evidence>
<accession>A0A172ZCM8</accession>
<reference evidence="12" key="1">
    <citation type="submission" date="2015-10" db="EMBL/GenBank/DDBJ databases">
        <title>Genome of Paenibacillus bovis sp. nov.</title>
        <authorList>
            <person name="Wu Z."/>
            <person name="Gao C."/>
            <person name="Liu Z."/>
            <person name="Zheng H."/>
        </authorList>
    </citation>
    <scope>NUCLEOTIDE SEQUENCE [LARGE SCALE GENOMIC DNA]</scope>
    <source>
        <strain evidence="12">BD3526</strain>
    </source>
</reference>
<dbReference type="PANTHER" id="PTHR48111:SF54">
    <property type="entry name" value="STAGE 0 SPORULATION PROTEIN A HOMOLOG"/>
    <property type="match status" value="1"/>
</dbReference>
<dbReference type="PROSITE" id="PS51755">
    <property type="entry name" value="OMPR_PHOB"/>
    <property type="match status" value="1"/>
</dbReference>
<evidence type="ECO:0000256" key="8">
    <source>
        <dbReference type="PROSITE-ProRule" id="PRU01091"/>
    </source>
</evidence>
<dbReference type="KEGG" id="pbv:AR543_04010"/>
<keyword evidence="6" id="KW-0804">Transcription</keyword>
<protein>
    <submittedName>
        <fullName evidence="11">DNA-binding response regulator</fullName>
    </submittedName>
</protein>
<dbReference type="InterPro" id="IPR001867">
    <property type="entry name" value="OmpR/PhoB-type_DNA-bd"/>
</dbReference>
<dbReference type="InterPro" id="IPR011006">
    <property type="entry name" value="CheY-like_superfamily"/>
</dbReference>
<feature type="domain" description="Response regulatory" evidence="9">
    <location>
        <begin position="2"/>
        <end position="117"/>
    </location>
</feature>
<evidence type="ECO:0000313" key="12">
    <source>
        <dbReference type="Proteomes" id="UP000078148"/>
    </source>
</evidence>
<keyword evidence="12" id="KW-1185">Reference proteome</keyword>
<dbReference type="Gene3D" id="1.10.10.10">
    <property type="entry name" value="Winged helix-like DNA-binding domain superfamily/Winged helix DNA-binding domain"/>
    <property type="match status" value="1"/>
</dbReference>
<feature type="domain" description="OmpR/PhoB-type" evidence="10">
    <location>
        <begin position="129"/>
        <end position="228"/>
    </location>
</feature>
<dbReference type="InterPro" id="IPR001789">
    <property type="entry name" value="Sig_transdc_resp-reg_receiver"/>
</dbReference>
<dbReference type="SUPFAM" id="SSF52172">
    <property type="entry name" value="CheY-like"/>
    <property type="match status" value="1"/>
</dbReference>
<evidence type="ECO:0000256" key="3">
    <source>
        <dbReference type="ARBA" id="ARBA00023012"/>
    </source>
</evidence>
<dbReference type="Gene3D" id="3.40.50.2300">
    <property type="match status" value="1"/>
</dbReference>
<dbReference type="OrthoDB" id="9790442at2"/>
<evidence type="ECO:0000256" key="7">
    <source>
        <dbReference type="PROSITE-ProRule" id="PRU00169"/>
    </source>
</evidence>
<dbReference type="GO" id="GO:0006355">
    <property type="term" value="P:regulation of DNA-templated transcription"/>
    <property type="evidence" value="ECO:0007669"/>
    <property type="project" value="InterPro"/>
</dbReference>
<comment type="subcellular location">
    <subcellularLocation>
        <location evidence="1">Cytoplasm</location>
    </subcellularLocation>
</comment>
<sequence length="235" mass="27172">MKVLILEDEKPIRDFVRINLKRAGFDVVEAATGEDALMTIHTHSDIDMAVLDVMLPGISGLEVCSSLRRLNSRIGIIMLTARGQENDKIHGLDLGADDYIVKPFSPGELVARLNSLYRRLRPAEEIPEEHVLVSHPFQLLLDQRKLMRGEQTILLTPKEFDILRLLMENPNKAVHRDDILNEVWGNFFTGDMKTVDVNIRRIRQKIEKDDAHPEYIETVWGYGYLWRKDTHHERN</sequence>
<evidence type="ECO:0000313" key="11">
    <source>
        <dbReference type="EMBL" id="ANF95263.1"/>
    </source>
</evidence>
<dbReference type="SMART" id="SM00448">
    <property type="entry name" value="REC"/>
    <property type="match status" value="1"/>
</dbReference>
<evidence type="ECO:0000256" key="1">
    <source>
        <dbReference type="ARBA" id="ARBA00004496"/>
    </source>
</evidence>
<dbReference type="CDD" id="cd00383">
    <property type="entry name" value="trans_reg_C"/>
    <property type="match status" value="1"/>
</dbReference>
<dbReference type="Gene3D" id="6.10.250.690">
    <property type="match status" value="1"/>
</dbReference>
<gene>
    <name evidence="11" type="ORF">AR543_04010</name>
</gene>
<dbReference type="GO" id="GO:0032993">
    <property type="term" value="C:protein-DNA complex"/>
    <property type="evidence" value="ECO:0007669"/>
    <property type="project" value="TreeGrafter"/>
</dbReference>
<organism evidence="11 12">
    <name type="scientific">Paenibacillus bovis</name>
    <dbReference type="NCBI Taxonomy" id="1616788"/>
    <lineage>
        <taxon>Bacteria</taxon>
        <taxon>Bacillati</taxon>
        <taxon>Bacillota</taxon>
        <taxon>Bacilli</taxon>
        <taxon>Bacillales</taxon>
        <taxon>Paenibacillaceae</taxon>
        <taxon>Paenibacillus</taxon>
    </lineage>
</organism>